<evidence type="ECO:0000313" key="8">
    <source>
        <dbReference type="EMBL" id="CAD5126490.1"/>
    </source>
</evidence>
<evidence type="ECO:0000256" key="3">
    <source>
        <dbReference type="ARBA" id="ARBA00022490"/>
    </source>
</evidence>
<dbReference type="AlphaFoldDB" id="A0A7I8WE86"/>
<evidence type="ECO:0000256" key="2">
    <source>
        <dbReference type="ARBA" id="ARBA00004245"/>
    </source>
</evidence>
<dbReference type="Gene3D" id="3.90.640.10">
    <property type="entry name" value="Actin, Chain A, domain 4"/>
    <property type="match status" value="1"/>
</dbReference>
<dbReference type="PANTHER" id="PTHR11937">
    <property type="entry name" value="ACTIN"/>
    <property type="match status" value="1"/>
</dbReference>
<dbReference type="FunFam" id="3.90.640.10:FF:000047">
    <property type="entry name" value="Actin, alpha skeletal muscle"/>
    <property type="match status" value="1"/>
</dbReference>
<protein>
    <submittedName>
        <fullName evidence="8">DgyrCDS14607</fullName>
    </submittedName>
</protein>
<dbReference type="Proteomes" id="UP000549394">
    <property type="component" value="Unassembled WGS sequence"/>
</dbReference>
<keyword evidence="3" id="KW-0963">Cytoplasm</keyword>
<evidence type="ECO:0000256" key="7">
    <source>
        <dbReference type="RuleBase" id="RU000487"/>
    </source>
</evidence>
<evidence type="ECO:0000313" key="9">
    <source>
        <dbReference type="Proteomes" id="UP000549394"/>
    </source>
</evidence>
<dbReference type="PRINTS" id="PR00190">
    <property type="entry name" value="ACTIN"/>
</dbReference>
<sequence length="278" mass="31610">MLKHTVLSGFVKAGFAGDKEPKAVFPSFVGRPKHSTAFYRRDFVGDQAQSRRDILHLKYPVQHGIITNWDDMEKLWHHTFYNELRISPEEHAILLTEAPLNPKTKRQTMTQIMFETFSSPFMYLSNQASLALYGSGRSTGVVVDSGYGVSHIVSINEGYALPHGTLRLDMAGKDLTNYLMKLLSEKGYVFTTSAEKQIVKDIKEKLGYVTPDFEEAMRKYDSSVEMKYKLPDGQEIAIGKEAFRCPESLFKPYFLGMESDGIHRTIFNSIVKCDVDIR</sequence>
<evidence type="ECO:0000256" key="5">
    <source>
        <dbReference type="ARBA" id="ARBA00022840"/>
    </source>
</evidence>
<dbReference type="FunFam" id="3.30.420.40:FF:000148">
    <property type="entry name" value="Actin, alpha skeletal muscle"/>
    <property type="match status" value="1"/>
</dbReference>
<dbReference type="InterPro" id="IPR043129">
    <property type="entry name" value="ATPase_NBD"/>
</dbReference>
<proteinExistence type="inferred from homology"/>
<organism evidence="8 9">
    <name type="scientific">Dimorphilus gyrociliatus</name>
    <dbReference type="NCBI Taxonomy" id="2664684"/>
    <lineage>
        <taxon>Eukaryota</taxon>
        <taxon>Metazoa</taxon>
        <taxon>Spiralia</taxon>
        <taxon>Lophotrochozoa</taxon>
        <taxon>Annelida</taxon>
        <taxon>Polychaeta</taxon>
        <taxon>Polychaeta incertae sedis</taxon>
        <taxon>Dinophilidae</taxon>
        <taxon>Dimorphilus</taxon>
    </lineage>
</organism>
<evidence type="ECO:0000256" key="6">
    <source>
        <dbReference type="ARBA" id="ARBA00023212"/>
    </source>
</evidence>
<comment type="function">
    <text evidence="1">Actins are highly conserved proteins that are involved in various types of cell motility and are ubiquitously expressed in all eukaryotic cells.</text>
</comment>
<dbReference type="GO" id="GO:0005524">
    <property type="term" value="F:ATP binding"/>
    <property type="evidence" value="ECO:0007669"/>
    <property type="project" value="UniProtKB-KW"/>
</dbReference>
<dbReference type="GO" id="GO:0005856">
    <property type="term" value="C:cytoskeleton"/>
    <property type="evidence" value="ECO:0007669"/>
    <property type="project" value="UniProtKB-SubCell"/>
</dbReference>
<comment type="caution">
    <text evidence="8">The sequence shown here is derived from an EMBL/GenBank/DDBJ whole genome shotgun (WGS) entry which is preliminary data.</text>
</comment>
<gene>
    <name evidence="8" type="ORF">DGYR_LOCUS13732</name>
</gene>
<reference evidence="8 9" key="1">
    <citation type="submission" date="2020-08" db="EMBL/GenBank/DDBJ databases">
        <authorList>
            <person name="Hejnol A."/>
        </authorList>
    </citation>
    <scope>NUCLEOTIDE SEQUENCE [LARGE SCALE GENOMIC DNA]</scope>
</reference>
<accession>A0A7I8WE86</accession>
<evidence type="ECO:0000256" key="4">
    <source>
        <dbReference type="ARBA" id="ARBA00022741"/>
    </source>
</evidence>
<dbReference type="InterPro" id="IPR004000">
    <property type="entry name" value="Actin"/>
</dbReference>
<dbReference type="SMART" id="SM00268">
    <property type="entry name" value="ACTIN"/>
    <property type="match status" value="1"/>
</dbReference>
<name>A0A7I8WE86_9ANNE</name>
<comment type="subcellular location">
    <subcellularLocation>
        <location evidence="2">Cytoplasm</location>
        <location evidence="2">Cytoskeleton</location>
    </subcellularLocation>
</comment>
<dbReference type="Pfam" id="PF00022">
    <property type="entry name" value="Actin"/>
    <property type="match status" value="1"/>
</dbReference>
<evidence type="ECO:0000256" key="1">
    <source>
        <dbReference type="ARBA" id="ARBA00003520"/>
    </source>
</evidence>
<keyword evidence="5" id="KW-0067">ATP-binding</keyword>
<dbReference type="SUPFAM" id="SSF53067">
    <property type="entry name" value="Actin-like ATPase domain"/>
    <property type="match status" value="2"/>
</dbReference>
<dbReference type="Gene3D" id="3.30.420.40">
    <property type="match status" value="2"/>
</dbReference>
<comment type="similarity">
    <text evidence="7">Belongs to the actin family.</text>
</comment>
<keyword evidence="4" id="KW-0547">Nucleotide-binding</keyword>
<keyword evidence="6" id="KW-0206">Cytoskeleton</keyword>
<dbReference type="EMBL" id="CAJFCJ010000052">
    <property type="protein sequence ID" value="CAD5126490.1"/>
    <property type="molecule type" value="Genomic_DNA"/>
</dbReference>
<keyword evidence="9" id="KW-1185">Reference proteome</keyword>